<sequence>MDQKQTAGGSSGTDALIAQLDVAESIAEMRELRARSYGLLGVAAGVAVVDVGCGAG</sequence>
<keyword evidence="2" id="KW-1185">Reference proteome</keyword>
<dbReference type="GO" id="GO:0008168">
    <property type="term" value="F:methyltransferase activity"/>
    <property type="evidence" value="ECO:0007669"/>
    <property type="project" value="UniProtKB-KW"/>
</dbReference>
<reference evidence="1 2" key="1">
    <citation type="submission" date="2019-05" db="EMBL/GenBank/DDBJ databases">
        <title>Draft genome sequence of Actinomadura sp. 14C53.</title>
        <authorList>
            <person name="Saricaoglu S."/>
            <person name="Isik K."/>
        </authorList>
    </citation>
    <scope>NUCLEOTIDE SEQUENCE [LARGE SCALE GENOMIC DNA]</scope>
    <source>
        <strain evidence="1 2">14C53</strain>
    </source>
</reference>
<organism evidence="1 2">
    <name type="scientific">Actinomadura soli</name>
    <dbReference type="NCBI Taxonomy" id="2508997"/>
    <lineage>
        <taxon>Bacteria</taxon>
        <taxon>Bacillati</taxon>
        <taxon>Actinomycetota</taxon>
        <taxon>Actinomycetes</taxon>
        <taxon>Streptosporangiales</taxon>
        <taxon>Thermomonosporaceae</taxon>
        <taxon>Actinomadura</taxon>
    </lineage>
</organism>
<feature type="non-terminal residue" evidence="1">
    <location>
        <position position="56"/>
    </location>
</feature>
<protein>
    <submittedName>
        <fullName evidence="1">SAM-dependent methyltransferase</fullName>
    </submittedName>
</protein>
<proteinExistence type="predicted"/>
<dbReference type="AlphaFoldDB" id="A0A5C4JFC2"/>
<comment type="caution">
    <text evidence="1">The sequence shown here is derived from an EMBL/GenBank/DDBJ whole genome shotgun (WGS) entry which is preliminary data.</text>
</comment>
<accession>A0A5C4JFC2</accession>
<dbReference type="GO" id="GO:0032259">
    <property type="term" value="P:methylation"/>
    <property type="evidence" value="ECO:0007669"/>
    <property type="project" value="UniProtKB-KW"/>
</dbReference>
<keyword evidence="1" id="KW-0808">Transferase</keyword>
<evidence type="ECO:0000313" key="2">
    <source>
        <dbReference type="Proteomes" id="UP000309174"/>
    </source>
</evidence>
<dbReference type="Proteomes" id="UP000309174">
    <property type="component" value="Unassembled WGS sequence"/>
</dbReference>
<name>A0A5C4JFC2_9ACTN</name>
<gene>
    <name evidence="1" type="ORF">ETD83_10495</name>
</gene>
<evidence type="ECO:0000313" key="1">
    <source>
        <dbReference type="EMBL" id="TMR03422.1"/>
    </source>
</evidence>
<dbReference type="EMBL" id="VCKW01000040">
    <property type="protein sequence ID" value="TMR03422.1"/>
    <property type="molecule type" value="Genomic_DNA"/>
</dbReference>
<keyword evidence="1" id="KW-0489">Methyltransferase</keyword>